<comment type="subunit">
    <text evidence="15">Monomer. Homodimer.</text>
</comment>
<evidence type="ECO:0000256" key="4">
    <source>
        <dbReference type="ARBA" id="ARBA00005465"/>
    </source>
</evidence>
<dbReference type="InterPro" id="IPR002937">
    <property type="entry name" value="Amino_oxidase"/>
</dbReference>
<evidence type="ECO:0000256" key="5">
    <source>
        <dbReference type="ARBA" id="ARBA00010551"/>
    </source>
</evidence>
<evidence type="ECO:0000256" key="7">
    <source>
        <dbReference type="ARBA" id="ARBA00022792"/>
    </source>
</evidence>
<protein>
    <recommendedName>
        <fullName evidence="16 18">Protoporphyrinogen oxidase</fullName>
        <ecNumber evidence="18">1.3.3.4</ecNumber>
    </recommendedName>
</protein>
<dbReference type="GO" id="GO:0004729">
    <property type="term" value="F:oxygen-dependent protoporphyrinogen oxidase activity"/>
    <property type="evidence" value="ECO:0000318"/>
    <property type="project" value="GO_Central"/>
</dbReference>
<feature type="transmembrane region" description="Helical" evidence="19">
    <location>
        <begin position="72"/>
        <end position="92"/>
    </location>
</feature>
<gene>
    <name evidence="21" type="primary">PPOX</name>
</gene>
<evidence type="ECO:0000313" key="22">
    <source>
        <dbReference type="Proteomes" id="UP000001646"/>
    </source>
</evidence>
<dbReference type="InParanoid" id="H9G8G7"/>
<evidence type="ECO:0000256" key="3">
    <source>
        <dbReference type="ARBA" id="ARBA00005073"/>
    </source>
</evidence>
<keyword evidence="19" id="KW-0812">Transmembrane</keyword>
<comment type="cofactor">
    <cofactor evidence="18">
        <name>FAD</name>
        <dbReference type="ChEBI" id="CHEBI:57692"/>
    </cofactor>
    <text evidence="18">Binds 1 FAD per subunit.</text>
</comment>
<evidence type="ECO:0000256" key="12">
    <source>
        <dbReference type="ARBA" id="ARBA00023136"/>
    </source>
</evidence>
<keyword evidence="11 18" id="KW-0350">Heme biosynthesis</keyword>
<dbReference type="InterPro" id="IPR004572">
    <property type="entry name" value="Protoporphyrinogen_oxidase"/>
</dbReference>
<dbReference type="InterPro" id="IPR050464">
    <property type="entry name" value="Zeta_carotene_desat/Oxidored"/>
</dbReference>
<feature type="domain" description="Amine oxidase" evidence="20">
    <location>
        <begin position="12"/>
        <end position="467"/>
    </location>
</feature>
<dbReference type="SUPFAM" id="SSF54373">
    <property type="entry name" value="FAD-linked reductases, C-terminal domain"/>
    <property type="match status" value="1"/>
</dbReference>
<organism evidence="21 22">
    <name type="scientific">Anolis carolinensis</name>
    <name type="common">Green anole</name>
    <name type="synonym">American chameleon</name>
    <dbReference type="NCBI Taxonomy" id="28377"/>
    <lineage>
        <taxon>Eukaryota</taxon>
        <taxon>Metazoa</taxon>
        <taxon>Chordata</taxon>
        <taxon>Craniata</taxon>
        <taxon>Vertebrata</taxon>
        <taxon>Euteleostomi</taxon>
        <taxon>Lepidosauria</taxon>
        <taxon>Squamata</taxon>
        <taxon>Bifurcata</taxon>
        <taxon>Unidentata</taxon>
        <taxon>Episquamata</taxon>
        <taxon>Toxicofera</taxon>
        <taxon>Iguania</taxon>
        <taxon>Dactyloidae</taxon>
        <taxon>Anolis</taxon>
    </lineage>
</organism>
<dbReference type="GeneTree" id="ENSGT00390000008744"/>
<keyword evidence="10" id="KW-0496">Mitochondrion</keyword>
<evidence type="ECO:0000256" key="14">
    <source>
        <dbReference type="ARBA" id="ARBA00023244"/>
    </source>
</evidence>
<evidence type="ECO:0000256" key="17">
    <source>
        <dbReference type="ARBA" id="ARBA00047554"/>
    </source>
</evidence>
<dbReference type="Proteomes" id="UP000001646">
    <property type="component" value="Unplaced"/>
</dbReference>
<sequence length="471" mass="50682">MPRTVAVLGGGVSGLSACFYLSRSPQAPKVILLESSSRLGGWISSTRTEDGAVFEHGPRGVRPAGNVGKNTLLMVFATFGLLLAEVFLIQSIPLPQSKTSQQMAIQSLHKNLQGRRSIPLPQSNPTRQMAIQSLIMNDDNSWFVPHWRESEELADIVIDSLCRGVFAGDCRALSVRSCFPALFQAERAHRSVILGMTLAGGKGAPALDSPLIRRAKEERWSQWSLRGGMQTLPEALEAFLKQRGAEIHRDTPVKRMERTASGSWRIMLDDGSIEADHVISALPAKALAASLPAWAEPLSRELLNIRAVSVAVVNLAYGNVGLPVMGFGHLVPSFEDNALLGIVYDSVAFPEQDGSGGPAIRLTVMLGGAWFKLGLGDPDTVSHAMLLSCAKAAVKKHLGIHAEPSRAIVKVQKACIPQYEIGHWKHIENAATYLVQQKLPLSLIGASYEGVSVNDCISGARAAAVKLLGQT</sequence>
<evidence type="ECO:0000256" key="18">
    <source>
        <dbReference type="RuleBase" id="RU367069"/>
    </source>
</evidence>
<dbReference type="PROSITE" id="PS51257">
    <property type="entry name" value="PROKAR_LIPOPROTEIN"/>
    <property type="match status" value="1"/>
</dbReference>
<dbReference type="Bgee" id="ENSACAG00000004038">
    <property type="expression patterns" value="Expressed in skeletal muscle tissue and 11 other cell types or tissues"/>
</dbReference>
<dbReference type="UniPathway" id="UPA00251">
    <property type="reaction ID" value="UER00324"/>
</dbReference>
<keyword evidence="12 19" id="KW-0472">Membrane</keyword>
<evidence type="ECO:0000259" key="20">
    <source>
        <dbReference type="Pfam" id="PF01593"/>
    </source>
</evidence>
<dbReference type="GO" id="GO:0006785">
    <property type="term" value="P:heme B biosynthetic process"/>
    <property type="evidence" value="ECO:0007669"/>
    <property type="project" value="Ensembl"/>
</dbReference>
<dbReference type="SUPFAM" id="SSF51905">
    <property type="entry name" value="FAD/NAD(P)-binding domain"/>
    <property type="match status" value="1"/>
</dbReference>
<dbReference type="NCBIfam" id="TIGR00562">
    <property type="entry name" value="proto_IX_ox"/>
    <property type="match status" value="1"/>
</dbReference>
<comment type="pathway">
    <text evidence="3 18">Porphyrin-containing compound metabolism; protoporphyrin-IX biosynthesis; protoporphyrin-IX from protoporphyrinogen-IX: step 1/1.</text>
</comment>
<keyword evidence="14 18" id="KW-0627">Porphyrin biosynthesis</keyword>
<dbReference type="GO" id="GO:0006784">
    <property type="term" value="P:heme A biosynthetic process"/>
    <property type="evidence" value="ECO:0007669"/>
    <property type="project" value="Ensembl"/>
</dbReference>
<dbReference type="Pfam" id="PF01593">
    <property type="entry name" value="Amino_oxidase"/>
    <property type="match status" value="1"/>
</dbReference>
<comment type="catalytic activity">
    <reaction evidence="17 18">
        <text>protoporphyrinogen IX + 3 O2 = protoporphyrin IX + 3 H2O2</text>
        <dbReference type="Rhea" id="RHEA:25576"/>
        <dbReference type="ChEBI" id="CHEBI:15379"/>
        <dbReference type="ChEBI" id="CHEBI:16240"/>
        <dbReference type="ChEBI" id="CHEBI:57306"/>
        <dbReference type="ChEBI" id="CHEBI:57307"/>
        <dbReference type="EC" id="1.3.3.4"/>
    </reaction>
</comment>
<evidence type="ECO:0000256" key="6">
    <source>
        <dbReference type="ARBA" id="ARBA00022630"/>
    </source>
</evidence>
<dbReference type="GO" id="GO:0006782">
    <property type="term" value="P:protoporphyrinogen IX biosynthetic process"/>
    <property type="evidence" value="ECO:0007669"/>
    <property type="project" value="UniProtKB-UniRule"/>
</dbReference>
<dbReference type="eggNOG" id="KOG1276">
    <property type="taxonomic scope" value="Eukaryota"/>
</dbReference>
<evidence type="ECO:0000256" key="19">
    <source>
        <dbReference type="SAM" id="Phobius"/>
    </source>
</evidence>
<proteinExistence type="inferred from homology"/>
<dbReference type="GO" id="GO:0005743">
    <property type="term" value="C:mitochondrial inner membrane"/>
    <property type="evidence" value="ECO:0000318"/>
    <property type="project" value="GO_Central"/>
</dbReference>
<dbReference type="GO" id="GO:0005758">
    <property type="term" value="C:mitochondrial intermembrane space"/>
    <property type="evidence" value="ECO:0007669"/>
    <property type="project" value="Ensembl"/>
</dbReference>
<evidence type="ECO:0000256" key="2">
    <source>
        <dbReference type="ARBA" id="ARBA00004137"/>
    </source>
</evidence>
<comment type="subcellular location">
    <subcellularLocation>
        <location evidence="2">Mitochondrion inner membrane</location>
        <topology evidence="2">Peripheral membrane protein</topology>
        <orientation evidence="2">Intermembrane side</orientation>
    </subcellularLocation>
</comment>
<evidence type="ECO:0000256" key="10">
    <source>
        <dbReference type="ARBA" id="ARBA00023128"/>
    </source>
</evidence>
<comment type="similarity">
    <text evidence="4">Belongs to the flavin monoamine oxidase family. FIG1 subfamily.</text>
</comment>
<keyword evidence="19" id="KW-1133">Transmembrane helix</keyword>
<dbReference type="PANTHER" id="PTHR42923">
    <property type="entry name" value="PROTOPORPHYRINOGEN OXIDASE"/>
    <property type="match status" value="1"/>
</dbReference>
<dbReference type="HOGENOM" id="CLU_009629_2_1_1"/>
<comment type="function">
    <text evidence="1 18">Catalyzes the 6-electron oxidation of protoporphyrinogen-IX to form protoporphyrin-IX.</text>
</comment>
<evidence type="ECO:0000256" key="1">
    <source>
        <dbReference type="ARBA" id="ARBA00002600"/>
    </source>
</evidence>
<dbReference type="STRING" id="28377.ENSACAP00000003963"/>
<keyword evidence="6 18" id="KW-0285">Flavoprotein</keyword>
<dbReference type="FunFam" id="3.50.50.60:FF:000133">
    <property type="entry name" value="Protoporphyrinogen oxidase"/>
    <property type="match status" value="1"/>
</dbReference>
<dbReference type="GO" id="GO:0006783">
    <property type="term" value="P:heme biosynthetic process"/>
    <property type="evidence" value="ECO:0000318"/>
    <property type="project" value="GO_Central"/>
</dbReference>
<evidence type="ECO:0000313" key="21">
    <source>
        <dbReference type="Ensembl" id="ENSACAP00000003963.4"/>
    </source>
</evidence>
<dbReference type="Gene3D" id="3.50.50.60">
    <property type="entry name" value="FAD/NAD(P)-binding domain"/>
    <property type="match status" value="1"/>
</dbReference>
<dbReference type="PANTHER" id="PTHR42923:SF3">
    <property type="entry name" value="PROTOPORPHYRINOGEN OXIDASE"/>
    <property type="match status" value="1"/>
</dbReference>
<comment type="similarity">
    <text evidence="5 18">Belongs to the protoporphyrinogen/coproporphyrinogen oxidase family. Protoporphyrinogen oxidase subfamily.</text>
</comment>
<keyword evidence="13" id="KW-0325">Glycoprotein</keyword>
<dbReference type="Ensembl" id="ENSACAT00000004055.4">
    <property type="protein sequence ID" value="ENSACAP00000003963.4"/>
    <property type="gene ID" value="ENSACAG00000004038.4"/>
</dbReference>
<dbReference type="AlphaFoldDB" id="H9G8G7"/>
<name>H9G8G7_ANOCA</name>
<evidence type="ECO:0000256" key="13">
    <source>
        <dbReference type="ARBA" id="ARBA00023180"/>
    </source>
</evidence>
<evidence type="ECO:0000256" key="9">
    <source>
        <dbReference type="ARBA" id="ARBA00023002"/>
    </source>
</evidence>
<dbReference type="EC" id="1.3.3.4" evidence="18"/>
<evidence type="ECO:0000256" key="8">
    <source>
        <dbReference type="ARBA" id="ARBA00022827"/>
    </source>
</evidence>
<reference evidence="21" key="2">
    <citation type="submission" date="2025-08" db="UniProtKB">
        <authorList>
            <consortium name="Ensembl"/>
        </authorList>
    </citation>
    <scope>IDENTIFICATION</scope>
</reference>
<keyword evidence="9 18" id="KW-0560">Oxidoreductase</keyword>
<reference evidence="21" key="3">
    <citation type="submission" date="2025-09" db="UniProtKB">
        <authorList>
            <consortium name="Ensembl"/>
        </authorList>
    </citation>
    <scope>IDENTIFICATION</scope>
</reference>
<dbReference type="InterPro" id="IPR036188">
    <property type="entry name" value="FAD/NAD-bd_sf"/>
</dbReference>
<accession>H9G8G7</accession>
<keyword evidence="7" id="KW-0999">Mitochondrion inner membrane</keyword>
<evidence type="ECO:0000256" key="16">
    <source>
        <dbReference type="ARBA" id="ARBA00044160"/>
    </source>
</evidence>
<evidence type="ECO:0000256" key="11">
    <source>
        <dbReference type="ARBA" id="ARBA00023133"/>
    </source>
</evidence>
<evidence type="ECO:0000256" key="15">
    <source>
        <dbReference type="ARBA" id="ARBA00024380"/>
    </source>
</evidence>
<keyword evidence="8 18" id="KW-0274">FAD</keyword>
<keyword evidence="22" id="KW-1185">Reference proteome</keyword>
<reference evidence="21" key="1">
    <citation type="submission" date="2009-12" db="EMBL/GenBank/DDBJ databases">
        <title>The Genome Sequence of Anolis carolinensis (Green Anole Lizard).</title>
        <authorList>
            <consortium name="The Genome Sequencing Platform"/>
            <person name="Di Palma F."/>
            <person name="Alfoldi J."/>
            <person name="Heiman D."/>
            <person name="Young S."/>
            <person name="Grabherr M."/>
            <person name="Johnson J."/>
            <person name="Lander E.S."/>
            <person name="Lindblad-Toh K."/>
        </authorList>
    </citation>
    <scope>NUCLEOTIDE SEQUENCE [LARGE SCALE GENOMIC DNA]</scope>
    <source>
        <strain evidence="21">JBL SC #1</strain>
    </source>
</reference>